<name>A0A941AVT3_9GAMM</name>
<keyword evidence="7" id="KW-1185">Reference proteome</keyword>
<dbReference type="InterPro" id="IPR036388">
    <property type="entry name" value="WH-like_DNA-bd_sf"/>
</dbReference>
<dbReference type="SUPFAM" id="SSF46894">
    <property type="entry name" value="C-terminal effector domain of the bipartite response regulators"/>
    <property type="match status" value="1"/>
</dbReference>
<dbReference type="Pfam" id="PF00486">
    <property type="entry name" value="Trans_reg_C"/>
    <property type="match status" value="1"/>
</dbReference>
<comment type="caution">
    <text evidence="6">The sequence shown here is derived from an EMBL/GenBank/DDBJ whole genome shotgun (WGS) entry which is preliminary data.</text>
</comment>
<dbReference type="GO" id="GO:0006355">
    <property type="term" value="P:regulation of DNA-templated transcription"/>
    <property type="evidence" value="ECO:0007669"/>
    <property type="project" value="InterPro"/>
</dbReference>
<dbReference type="InterPro" id="IPR001867">
    <property type="entry name" value="OmpR/PhoB-type_DNA-bd"/>
</dbReference>
<dbReference type="AlphaFoldDB" id="A0A941AVT3"/>
<evidence type="ECO:0000259" key="5">
    <source>
        <dbReference type="PROSITE" id="PS51755"/>
    </source>
</evidence>
<protein>
    <submittedName>
        <fullName evidence="6">Winged helix-turn-helix domain-containing protein</fullName>
    </submittedName>
</protein>
<dbReference type="Proteomes" id="UP000673447">
    <property type="component" value="Unassembled WGS sequence"/>
</dbReference>
<keyword evidence="1 2" id="KW-0238">DNA-binding</keyword>
<dbReference type="InterPro" id="IPR011990">
    <property type="entry name" value="TPR-like_helical_dom_sf"/>
</dbReference>
<feature type="DNA-binding region" description="OmpR/PhoB-type" evidence="2">
    <location>
        <begin position="2"/>
        <end position="100"/>
    </location>
</feature>
<evidence type="ECO:0000256" key="1">
    <source>
        <dbReference type="ARBA" id="ARBA00023125"/>
    </source>
</evidence>
<sequence length="814" mass="88264">MRLKYLFGEFELNPASRELLRNGKPVALRARSLECLVYLIEHRDRAVGRDELISAVWGRVDASGTVVAQTLLRARKALDDTGNQQAMIRTLPRFGYRWVMPVQEVALSSEADGADGTNGPNGEAVAEAAAPPDTEPVVPADAWEEVEVEAPAKELEKEQAGHDTSVSSDIGAAGAPPSAHRWHRRFPRAGWTMLAMLIVVAGLGFYYLRYGNKDVSVAANDAVLVMPVAVVPMDSENAWVRLGAMDYMAARLRGSGINVLPSEQALRLSAAVEGDMPALARKKLLALSGARWVVQPEMEREQAGWRVRLRLFDAGKEQRIEARAGTVLAAVAEAADAWLRQSGGNGAGPPPSPLAERLHRIDAEILVGRLVEARRLVRSASPAERGDPRFLLREARLEFRAANLDASGRLFRDALDHAPKADPDTKISALIGLGTVERSRNNLDAAEQRFTQSLALLESLPPDRVNSRMVGLTYQGRGIIRAQHGDVDAGVKDMGQARVWLQRSGDLIALGVIGHNIGKAETLRGDYLQALHEFDRSIETFERFRVNDYLATTLQEKADVQMVLARPVDAWNTIRRAEAQLPKLENGDVAAGVLATKARIQIALGRLRDAGVTLAGLRSRGLPETDPRLLELWLRLYLARGEFVEARRLAASGPPAAGASGGLVLAAIQAALRGRDVPLARTWLASIAPSDEREDDHAIALGLARSLIDRAAGERAAALQQAEKVAASGGSRAAPEMEVRTGVVQAMLLLDTRQYASASAIMGELEKYAETDYRVAWVMWALYRALGDPHAAASAGERTKTLGGERDTAVEPIL</sequence>
<keyword evidence="4" id="KW-0472">Membrane</keyword>
<dbReference type="CDD" id="cd00383">
    <property type="entry name" value="trans_reg_C"/>
    <property type="match status" value="1"/>
</dbReference>
<dbReference type="InterPro" id="IPR016032">
    <property type="entry name" value="Sig_transdc_resp-reg_C-effctor"/>
</dbReference>
<dbReference type="Gene3D" id="1.25.40.10">
    <property type="entry name" value="Tetratricopeptide repeat domain"/>
    <property type="match status" value="1"/>
</dbReference>
<feature type="region of interest" description="Disordered" evidence="3">
    <location>
        <begin position="110"/>
        <end position="136"/>
    </location>
</feature>
<accession>A0A941AVT3</accession>
<proteinExistence type="predicted"/>
<feature type="domain" description="OmpR/PhoB-type" evidence="5">
    <location>
        <begin position="2"/>
        <end position="100"/>
    </location>
</feature>
<reference evidence="6" key="2">
    <citation type="submission" date="2021-03" db="EMBL/GenBank/DDBJ databases">
        <authorList>
            <person name="Cao W."/>
        </authorList>
    </citation>
    <scope>NUCLEOTIDE SEQUENCE</scope>
    <source>
        <strain evidence="6">110414</strain>
    </source>
</reference>
<evidence type="ECO:0000313" key="7">
    <source>
        <dbReference type="Proteomes" id="UP000673447"/>
    </source>
</evidence>
<evidence type="ECO:0000256" key="4">
    <source>
        <dbReference type="SAM" id="Phobius"/>
    </source>
</evidence>
<dbReference type="SMART" id="SM00862">
    <property type="entry name" value="Trans_reg_C"/>
    <property type="match status" value="1"/>
</dbReference>
<dbReference type="RefSeq" id="WP_210537166.1">
    <property type="nucleotide sequence ID" value="NZ_JAGKTC010000003.1"/>
</dbReference>
<dbReference type="Gene3D" id="1.10.10.10">
    <property type="entry name" value="Winged helix-like DNA-binding domain superfamily/Winged helix DNA-binding domain"/>
    <property type="match status" value="1"/>
</dbReference>
<keyword evidence="4" id="KW-0812">Transmembrane</keyword>
<keyword evidence="4" id="KW-1133">Transmembrane helix</keyword>
<feature type="region of interest" description="Disordered" evidence="3">
    <location>
        <begin position="155"/>
        <end position="177"/>
    </location>
</feature>
<feature type="region of interest" description="Disordered" evidence="3">
    <location>
        <begin position="794"/>
        <end position="814"/>
    </location>
</feature>
<dbReference type="PROSITE" id="PS51755">
    <property type="entry name" value="OMPR_PHOB"/>
    <property type="match status" value="1"/>
</dbReference>
<dbReference type="GO" id="GO:0000160">
    <property type="term" value="P:phosphorelay signal transduction system"/>
    <property type="evidence" value="ECO:0007669"/>
    <property type="project" value="InterPro"/>
</dbReference>
<organism evidence="6 7">
    <name type="scientific">Pseudoxanthomonas helianthi</name>
    <dbReference type="NCBI Taxonomy" id="1453541"/>
    <lineage>
        <taxon>Bacteria</taxon>
        <taxon>Pseudomonadati</taxon>
        <taxon>Pseudomonadota</taxon>
        <taxon>Gammaproteobacteria</taxon>
        <taxon>Lysobacterales</taxon>
        <taxon>Lysobacteraceae</taxon>
        <taxon>Pseudoxanthomonas</taxon>
    </lineage>
</organism>
<feature type="transmembrane region" description="Helical" evidence="4">
    <location>
        <begin position="189"/>
        <end position="208"/>
    </location>
</feature>
<feature type="compositionally biased region" description="Basic and acidic residues" evidence="3">
    <location>
        <begin position="797"/>
        <end position="814"/>
    </location>
</feature>
<evidence type="ECO:0000256" key="3">
    <source>
        <dbReference type="SAM" id="MobiDB-lite"/>
    </source>
</evidence>
<evidence type="ECO:0000256" key="2">
    <source>
        <dbReference type="PROSITE-ProRule" id="PRU01091"/>
    </source>
</evidence>
<gene>
    <name evidence="6" type="ORF">J5837_12840</name>
</gene>
<reference evidence="6" key="1">
    <citation type="journal article" date="2016" name="Int. J. Syst. Evol. Microbiol.">
        <title>Pseudoxanthomonas helianthi sp. nov., isolated from roots of Jerusalem artichoke (Helianthus tuberosus).</title>
        <authorList>
            <person name="Kittiwongwattana C."/>
            <person name="Thawai C."/>
        </authorList>
    </citation>
    <scope>NUCLEOTIDE SEQUENCE</scope>
    <source>
        <strain evidence="6">110414</strain>
    </source>
</reference>
<evidence type="ECO:0000313" key="6">
    <source>
        <dbReference type="EMBL" id="MBP3985292.1"/>
    </source>
</evidence>
<dbReference type="GO" id="GO:0003677">
    <property type="term" value="F:DNA binding"/>
    <property type="evidence" value="ECO:0007669"/>
    <property type="project" value="UniProtKB-UniRule"/>
</dbReference>
<dbReference type="SUPFAM" id="SSF48452">
    <property type="entry name" value="TPR-like"/>
    <property type="match status" value="1"/>
</dbReference>
<dbReference type="EMBL" id="JAGKTC010000003">
    <property type="protein sequence ID" value="MBP3985292.1"/>
    <property type="molecule type" value="Genomic_DNA"/>
</dbReference>